<dbReference type="AlphaFoldDB" id="A8ABX4"/>
<organism evidence="1 2">
    <name type="scientific">Ignicoccus hospitalis (strain KIN4/I / DSM 18386 / JCM 14125)</name>
    <dbReference type="NCBI Taxonomy" id="453591"/>
    <lineage>
        <taxon>Archaea</taxon>
        <taxon>Thermoproteota</taxon>
        <taxon>Thermoprotei</taxon>
        <taxon>Desulfurococcales</taxon>
        <taxon>Desulfurococcaceae</taxon>
        <taxon>Ignicoccus</taxon>
    </lineage>
</organism>
<sequence>MKELEFLFQLLGLKKITELEGEVVVEAFPLEEASPLKEVRGVKVIEGKEPEDPSKKPYLRACKDGVCKVTFYGSLKGVLIPGFLEVLKELSKGTGEESLPHPVKLKLYVYPGLPCYKALKEAAPLIRKYTNLELEVIHVDSEKRLKELRSLGANAVPAYAVGRELLHVGPLSASELENMIKRLALDLAIEKAKEELLKERGFTSRAS</sequence>
<accession>A8ABX4</accession>
<protein>
    <recommendedName>
        <fullName evidence="3">Thioredoxin-like fold domain-containing protein</fullName>
    </recommendedName>
</protein>
<dbReference type="EMBL" id="CP000816">
    <property type="protein sequence ID" value="ABU82426.1"/>
    <property type="molecule type" value="Genomic_DNA"/>
</dbReference>
<evidence type="ECO:0000313" key="1">
    <source>
        <dbReference type="EMBL" id="ABU82426.1"/>
    </source>
</evidence>
<gene>
    <name evidence="1" type="ordered locus">Igni_1250</name>
</gene>
<reference evidence="1 2" key="1">
    <citation type="journal article" date="2008" name="Genome Biol.">
        <title>A genomic analysis of the archaeal system Ignicoccus hospitalis-Nanoarchaeum equitans.</title>
        <authorList>
            <person name="Podar M."/>
            <person name="Anderson I."/>
            <person name="Makarova K.S."/>
            <person name="Elkins J.G."/>
            <person name="Ivanova N."/>
            <person name="Wall M.A."/>
            <person name="Lykidis A."/>
            <person name="Mavromatis K."/>
            <person name="Sun H."/>
            <person name="Hudson M.E."/>
            <person name="Chen W."/>
            <person name="Deciu C."/>
            <person name="Hutchison D."/>
            <person name="Eads J.R."/>
            <person name="Anderson A."/>
            <person name="Fernandes F."/>
            <person name="Szeto E."/>
            <person name="Lapidus A."/>
            <person name="Kyrpides N.C."/>
            <person name="Saier M.H.Jr."/>
            <person name="Richardson P.M."/>
            <person name="Rachel R."/>
            <person name="Huber H."/>
            <person name="Eisen J.A."/>
            <person name="Koonin E.V."/>
            <person name="Keller M."/>
            <person name="Stetter K.O."/>
        </authorList>
    </citation>
    <scope>NUCLEOTIDE SEQUENCE [LARGE SCALE GENOMIC DNA]</scope>
    <source>
        <strain evidence="2">KIN4/I / DSM 18386 / JCM 14125</strain>
    </source>
</reference>
<dbReference type="eggNOG" id="arCOG01218">
    <property type="taxonomic scope" value="Archaea"/>
</dbReference>
<keyword evidence="2" id="KW-1185">Reference proteome</keyword>
<dbReference type="Proteomes" id="UP000000262">
    <property type="component" value="Chromosome"/>
</dbReference>
<dbReference type="GeneID" id="5562903"/>
<dbReference type="HOGENOM" id="CLU_1324008_0_0_2"/>
<evidence type="ECO:0008006" key="3">
    <source>
        <dbReference type="Google" id="ProtNLM"/>
    </source>
</evidence>
<proteinExistence type="predicted"/>
<dbReference type="STRING" id="453591.Igni_1250"/>
<dbReference type="OrthoDB" id="385968at2157"/>
<dbReference type="SUPFAM" id="SSF52833">
    <property type="entry name" value="Thioredoxin-like"/>
    <property type="match status" value="1"/>
</dbReference>
<name>A8ABX4_IGNH4</name>
<dbReference type="KEGG" id="iho:Igni_1250"/>
<dbReference type="InterPro" id="IPR036249">
    <property type="entry name" value="Thioredoxin-like_sf"/>
</dbReference>
<evidence type="ECO:0000313" key="2">
    <source>
        <dbReference type="Proteomes" id="UP000000262"/>
    </source>
</evidence>
<dbReference type="RefSeq" id="WP_012123390.1">
    <property type="nucleotide sequence ID" value="NC_009776.1"/>
</dbReference>